<feature type="region of interest" description="Disordered" evidence="6">
    <location>
        <begin position="544"/>
        <end position="564"/>
    </location>
</feature>
<evidence type="ECO:0000313" key="9">
    <source>
        <dbReference type="EMBL" id="CAG8559371.1"/>
    </source>
</evidence>
<evidence type="ECO:0000256" key="1">
    <source>
        <dbReference type="ARBA" id="ARBA00004123"/>
    </source>
</evidence>
<feature type="compositionally biased region" description="Basic and acidic residues" evidence="6">
    <location>
        <begin position="697"/>
        <end position="706"/>
    </location>
</feature>
<evidence type="ECO:0000256" key="4">
    <source>
        <dbReference type="ARBA" id="ARBA00022833"/>
    </source>
</evidence>
<dbReference type="EMBL" id="CAJVPJ010000833">
    <property type="protein sequence ID" value="CAG8559371.1"/>
    <property type="molecule type" value="Genomic_DNA"/>
</dbReference>
<dbReference type="Proteomes" id="UP000789572">
    <property type="component" value="Unassembled WGS sequence"/>
</dbReference>
<feature type="domain" description="NuBaID C-terminal" evidence="8">
    <location>
        <begin position="214"/>
        <end position="323"/>
    </location>
</feature>
<keyword evidence="3" id="KW-0863">Zinc-finger</keyword>
<gene>
    <name evidence="9" type="ORF">POCULU_LOCUS5430</name>
</gene>
<evidence type="ECO:0000256" key="5">
    <source>
        <dbReference type="ARBA" id="ARBA00023242"/>
    </source>
</evidence>
<dbReference type="InterPro" id="IPR013909">
    <property type="entry name" value="NuBaID_C"/>
</dbReference>
<evidence type="ECO:0000256" key="2">
    <source>
        <dbReference type="ARBA" id="ARBA00022723"/>
    </source>
</evidence>
<dbReference type="AlphaFoldDB" id="A0A9N9BAS2"/>
<accession>A0A9N9BAS2</accession>
<organism evidence="9 10">
    <name type="scientific">Paraglomus occultum</name>
    <dbReference type="NCBI Taxonomy" id="144539"/>
    <lineage>
        <taxon>Eukaryota</taxon>
        <taxon>Fungi</taxon>
        <taxon>Fungi incertae sedis</taxon>
        <taxon>Mucoromycota</taxon>
        <taxon>Glomeromycotina</taxon>
        <taxon>Glomeromycetes</taxon>
        <taxon>Paraglomerales</taxon>
        <taxon>Paraglomeraceae</taxon>
        <taxon>Paraglomus</taxon>
    </lineage>
</organism>
<dbReference type="GO" id="GO:0005634">
    <property type="term" value="C:nucleus"/>
    <property type="evidence" value="ECO:0007669"/>
    <property type="project" value="UniProtKB-SubCell"/>
</dbReference>
<protein>
    <submittedName>
        <fullName evidence="9">2734_t:CDS:1</fullName>
    </submittedName>
</protein>
<evidence type="ECO:0000256" key="3">
    <source>
        <dbReference type="ARBA" id="ARBA00022771"/>
    </source>
</evidence>
<dbReference type="OrthoDB" id="614844at2759"/>
<comment type="subcellular location">
    <subcellularLocation>
        <location evidence="1">Nucleus</location>
    </subcellularLocation>
</comment>
<proteinExistence type="predicted"/>
<dbReference type="InterPro" id="IPR012935">
    <property type="entry name" value="NuBaID_N"/>
</dbReference>
<reference evidence="9" key="1">
    <citation type="submission" date="2021-06" db="EMBL/GenBank/DDBJ databases">
        <authorList>
            <person name="Kallberg Y."/>
            <person name="Tangrot J."/>
            <person name="Rosling A."/>
        </authorList>
    </citation>
    <scope>NUCLEOTIDE SEQUENCE</scope>
    <source>
        <strain evidence="9">IA702</strain>
    </source>
</reference>
<name>A0A9N9BAS2_9GLOM</name>
<comment type="caution">
    <text evidence="9">The sequence shown here is derived from an EMBL/GenBank/DDBJ whole genome shotgun (WGS) entry which is preliminary data.</text>
</comment>
<dbReference type="Pfam" id="PF07967">
    <property type="entry name" value="zf-C3HC"/>
    <property type="match status" value="1"/>
</dbReference>
<dbReference type="PANTHER" id="PTHR15835:SF6">
    <property type="entry name" value="ZINC FINGER C3HC-TYPE PROTEIN 1"/>
    <property type="match status" value="1"/>
</dbReference>
<dbReference type="Pfam" id="PF08600">
    <property type="entry name" value="NuBaID_C"/>
    <property type="match status" value="1"/>
</dbReference>
<dbReference type="PANTHER" id="PTHR15835">
    <property type="entry name" value="NUCLEAR-INTERACTING PARTNER OF ALK"/>
    <property type="match status" value="1"/>
</dbReference>
<evidence type="ECO:0000259" key="8">
    <source>
        <dbReference type="Pfam" id="PF08600"/>
    </source>
</evidence>
<feature type="region of interest" description="Disordered" evidence="6">
    <location>
        <begin position="681"/>
        <end position="706"/>
    </location>
</feature>
<evidence type="ECO:0000259" key="7">
    <source>
        <dbReference type="Pfam" id="PF07967"/>
    </source>
</evidence>
<keyword evidence="4" id="KW-0862">Zinc</keyword>
<keyword evidence="5" id="KW-0539">Nucleus</keyword>
<feature type="domain" description="C3HC-type" evidence="7">
    <location>
        <begin position="64"/>
        <end position="182"/>
    </location>
</feature>
<evidence type="ECO:0000256" key="6">
    <source>
        <dbReference type="SAM" id="MobiDB-lite"/>
    </source>
</evidence>
<keyword evidence="2" id="KW-0479">Metal-binding</keyword>
<evidence type="ECO:0000313" key="10">
    <source>
        <dbReference type="Proteomes" id="UP000789572"/>
    </source>
</evidence>
<keyword evidence="10" id="KW-1185">Reference proteome</keyword>
<sequence length="706" mass="79283">MDEFDDIALRVQQKLDETFAVLRKQPSLVRRERDSPELPEPKRIKLSDKSFPLEAVHRPLDRDNFLKRPNCLSPLECAKYGWINTDQDVLECKYCGSKLMVRLPKPETVIGRNPSYYTQIEQMENQFVSQLSSAHIVGCPWRDQPCDDSIYKFPISHPSEVLEDFRKRATALLELGDKLPVVDVDFSEELIQTIIQALSLDESVDEKVALAAGCLSIFGYELHSSKLGEMVLCRFCFNRLPLHMFRSLRRQRELGRTDHGLKGVVLADGLAVVANNSDDRVFNLQHQHQWWCAWLTGNGKEIEDVTAEELEKRKPGWHVTLECIIKYPASGTEEDSKQKDHRAENIRNILSPKRKLAINQSTNVTERAQPKSVSKLFAGTSSSETNEESQQMNLVENVATISMEVDQESHQLPEQSDQQQTDLMRIDENVQDQNPEADESLLSSHLQVATNNEQTVFEASDDHQEQEFNDEQRQPAELEGIIDTQEILASMGDLGASPVVSGDTPLPFTPSALEIPDVPEATASPLSSLATAMVDDSVEVRSVQGTTETAPPEHTNEDTTSVHVHENEGKNNVSTATIQVSEDEQRISMEMPDEEGVDKPVEKINDAIGDSVENAVVIDDSDEEPASRVISEDEDYNRNSTRFLEGTVFPGGGQILDFHPNQYLTEEIVRMEEALYEHQADFGAEDNGTPLPFGGHLQDDRSTPDH</sequence>
<dbReference type="GO" id="GO:0008270">
    <property type="term" value="F:zinc ion binding"/>
    <property type="evidence" value="ECO:0007669"/>
    <property type="project" value="UniProtKB-KW"/>
</dbReference>